<reference evidence="13" key="1">
    <citation type="submission" date="2021-01" db="EMBL/GenBank/DDBJ databases">
        <authorList>
            <person name="Corre E."/>
            <person name="Pelletier E."/>
            <person name="Niang G."/>
            <person name="Scheremetjew M."/>
            <person name="Finn R."/>
            <person name="Kale V."/>
            <person name="Holt S."/>
            <person name="Cochrane G."/>
            <person name="Meng A."/>
            <person name="Brown T."/>
            <person name="Cohen L."/>
        </authorList>
    </citation>
    <scope>NUCLEOTIDE SEQUENCE</scope>
    <source>
        <strain evidence="13">CCMP1897</strain>
    </source>
</reference>
<dbReference type="InterPro" id="IPR027417">
    <property type="entry name" value="P-loop_NTPase"/>
</dbReference>
<evidence type="ECO:0000313" key="13">
    <source>
        <dbReference type="EMBL" id="CAE0609901.1"/>
    </source>
</evidence>
<dbReference type="CDD" id="cd18140">
    <property type="entry name" value="HLD_clamp_RFC"/>
    <property type="match status" value="1"/>
</dbReference>
<dbReference type="PANTHER" id="PTHR46765">
    <property type="entry name" value="P-LOOP CONTAINING NUCLEOSIDE TRIPHOSPHATE HYDROLASES SUPERFAMILY PROTEIN"/>
    <property type="match status" value="1"/>
</dbReference>
<evidence type="ECO:0000259" key="10">
    <source>
        <dbReference type="SMART" id="SM00382"/>
    </source>
</evidence>
<accession>A0A6U9QTN0</accession>
<dbReference type="GO" id="GO:0003677">
    <property type="term" value="F:DNA binding"/>
    <property type="evidence" value="ECO:0007669"/>
    <property type="project" value="UniProtKB-KW"/>
</dbReference>
<name>A0A6U9QTN0_9CHLO</name>
<protein>
    <recommendedName>
        <fullName evidence="10">AAA+ ATPase domain-containing protein</fullName>
    </recommendedName>
</protein>
<dbReference type="CDD" id="cd00009">
    <property type="entry name" value="AAA"/>
    <property type="match status" value="1"/>
</dbReference>
<gene>
    <name evidence="11" type="ORF">PSAL00342_LOCUS3718</name>
    <name evidence="12" type="ORF">PSAL00342_LOCUS3719</name>
    <name evidence="13" type="ORF">PSAL00342_LOCUS3720</name>
    <name evidence="14" type="ORF">PSAL00342_LOCUS3721</name>
</gene>
<evidence type="ECO:0000256" key="5">
    <source>
        <dbReference type="ARBA" id="ARBA00022840"/>
    </source>
</evidence>
<dbReference type="GO" id="GO:0006260">
    <property type="term" value="P:DNA replication"/>
    <property type="evidence" value="ECO:0007669"/>
    <property type="project" value="UniProtKB-KW"/>
</dbReference>
<comment type="subcellular location">
    <subcellularLocation>
        <location evidence="1">Nucleus</location>
    </subcellularLocation>
</comment>
<dbReference type="PANTHER" id="PTHR46765:SF1">
    <property type="entry name" value="P-LOOP CONTAINING NUCLEOSIDE TRIPHOSPHATE HYDROLASES SUPERFAMILY PROTEIN"/>
    <property type="match status" value="1"/>
</dbReference>
<keyword evidence="5" id="KW-0067">ATP-binding</keyword>
<keyword evidence="3" id="KW-0235">DNA replication</keyword>
<dbReference type="InterPro" id="IPR047854">
    <property type="entry name" value="RFC_lid"/>
</dbReference>
<dbReference type="AlphaFoldDB" id="A0A6U9QTN0"/>
<dbReference type="GO" id="GO:0005634">
    <property type="term" value="C:nucleus"/>
    <property type="evidence" value="ECO:0007669"/>
    <property type="project" value="UniProtKB-SubCell"/>
</dbReference>
<sequence length="956" mass="107167">MEGPSARRREQFCFFPSVSSLHLTCSVCTRVRFLVFLPSCPTVIVPTNDLQPSIAISAMISMQYRDLSKGIDESGLPATSSCEFRTKGSFATPTMTTMEDELDVLLAHEEEEEEMEHVPMDVLQEMEDVARGMEGSGGGAADATNVPEEQGVANERGEEVEKKETASDGKLRMEACEYVAPTKRLLDLEGESLHVTSHDGELVYCKVFGRKEWEGVHRENVDRLRKKRNASLLRVPIGNLLSNIEQKRAHAAMQKANELKNMFETGVEPCQTDDTALEGKARRNAASKRKVLNELWVDKYSPKNFLELLSDERINRDVLHWLKNWDPCVFGRDPPKPKQPPSSYVSRKYGKQEYKTYVNPCHEMGSDGRPKHKVLLIAGPPGYGKTTLAHILAKHCGYRPFEINASDNRSSTSLHRQILDAIQMQSLIGDKRPNCIVVDEIDGALGGEGRGGIDALLKIVTAGETEKTAKEETMKDKRARRQDRVGKLQRPVICICNDLYAPALRPLREIAAIVRFKKPNPARLTSRLRRVCDVEKVRVEGRALTVLSTNADGDIRSCLNTLQFLHRQGKGVTTTDVAGLGVGQKDLTRGVFDAWTAIFQASTVKNTAFQKGRIGAGSSQGFEPIPQEQQEFHNTLSLLQSVGDTELVLGGCHENLLRMPYSDLTMKKTCEALEWIGVSESILCHAHLTSDYSLMAYAHYGPLAVKRIASCPDRVHLEWPKAYSTYHRQLQSNKGLLLGWLQHVEPRSVPHISPKSAALDMLTHLLNALSVNFRTVASNLQTTSEKDAIKNLVGILISYGLSYANGGIDDFTGSRTYLDPAIDRLHRYKDLPGKKRHITDTQRQIISHELTVERIRRANARCEHHAEETPQIPKKQEPQLVTELTVRDDAVEMSRSRLPSQITWLDEMRNLAVKRTLGVKDGELEGKPGKKLRLMFKFNEGVTREVRMRVKFSDLL</sequence>
<evidence type="ECO:0000256" key="8">
    <source>
        <dbReference type="ARBA" id="ARBA00023306"/>
    </source>
</evidence>
<dbReference type="SUPFAM" id="SSF52540">
    <property type="entry name" value="P-loop containing nucleoside triphosphate hydrolases"/>
    <property type="match status" value="1"/>
</dbReference>
<dbReference type="EMBL" id="HBIS01004104">
    <property type="protein sequence ID" value="CAE0609901.1"/>
    <property type="molecule type" value="Transcribed_RNA"/>
</dbReference>
<dbReference type="Pfam" id="PF00004">
    <property type="entry name" value="AAA"/>
    <property type="match status" value="1"/>
</dbReference>
<dbReference type="EMBL" id="HBIS01004105">
    <property type="protein sequence ID" value="CAE0609902.1"/>
    <property type="molecule type" value="Transcribed_RNA"/>
</dbReference>
<evidence type="ECO:0000256" key="3">
    <source>
        <dbReference type="ARBA" id="ARBA00022705"/>
    </source>
</evidence>
<evidence type="ECO:0000256" key="9">
    <source>
        <dbReference type="ARBA" id="ARBA00043975"/>
    </source>
</evidence>
<evidence type="ECO:0000313" key="11">
    <source>
        <dbReference type="EMBL" id="CAE0609899.1"/>
    </source>
</evidence>
<keyword evidence="8" id="KW-0131">Cell cycle</keyword>
<proteinExistence type="inferred from homology"/>
<dbReference type="InterPro" id="IPR003593">
    <property type="entry name" value="AAA+_ATPase"/>
</dbReference>
<dbReference type="GO" id="GO:0005524">
    <property type="term" value="F:ATP binding"/>
    <property type="evidence" value="ECO:0007669"/>
    <property type="project" value="UniProtKB-KW"/>
</dbReference>
<feature type="domain" description="AAA+ ATPase" evidence="10">
    <location>
        <begin position="371"/>
        <end position="538"/>
    </location>
</feature>
<comment type="similarity">
    <text evidence="9">Belongs to the activator 1 small subunits family. CTF18 subfamily.</text>
</comment>
<dbReference type="EMBL" id="HBIS01004103">
    <property type="protein sequence ID" value="CAE0609900.1"/>
    <property type="molecule type" value="Transcribed_RNA"/>
</dbReference>
<comment type="subunit">
    <text evidence="2">Heterotetramer of subunits RFC2, RFC3, RFC4 and RFC5 that can form a complex with RFC1.</text>
</comment>
<evidence type="ECO:0000256" key="2">
    <source>
        <dbReference type="ARBA" id="ARBA00011480"/>
    </source>
</evidence>
<dbReference type="Gene3D" id="3.40.50.300">
    <property type="entry name" value="P-loop containing nucleotide triphosphate hydrolases"/>
    <property type="match status" value="1"/>
</dbReference>
<dbReference type="InterPro" id="IPR003959">
    <property type="entry name" value="ATPase_AAA_core"/>
</dbReference>
<organism evidence="13">
    <name type="scientific">Picocystis salinarum</name>
    <dbReference type="NCBI Taxonomy" id="88271"/>
    <lineage>
        <taxon>Eukaryota</taxon>
        <taxon>Viridiplantae</taxon>
        <taxon>Chlorophyta</taxon>
        <taxon>Picocystophyceae</taxon>
        <taxon>Picocystales</taxon>
        <taxon>Picocystaceae</taxon>
        <taxon>Picocystis</taxon>
    </lineage>
</organism>
<dbReference type="EMBL" id="HBIS01004102">
    <property type="protein sequence ID" value="CAE0609899.1"/>
    <property type="molecule type" value="Transcribed_RNA"/>
</dbReference>
<dbReference type="InterPro" id="IPR053016">
    <property type="entry name" value="CTF18-RFC_complex"/>
</dbReference>
<keyword evidence="4" id="KW-0547">Nucleotide-binding</keyword>
<evidence type="ECO:0000313" key="14">
    <source>
        <dbReference type="EMBL" id="CAE0609902.1"/>
    </source>
</evidence>
<keyword evidence="7" id="KW-0539">Nucleus</keyword>
<dbReference type="Gene3D" id="1.10.8.60">
    <property type="match status" value="1"/>
</dbReference>
<dbReference type="SMART" id="SM00382">
    <property type="entry name" value="AAA"/>
    <property type="match status" value="1"/>
</dbReference>
<evidence type="ECO:0000256" key="6">
    <source>
        <dbReference type="ARBA" id="ARBA00023125"/>
    </source>
</evidence>
<keyword evidence="6" id="KW-0238">DNA-binding</keyword>
<evidence type="ECO:0000256" key="7">
    <source>
        <dbReference type="ARBA" id="ARBA00023242"/>
    </source>
</evidence>
<dbReference type="GO" id="GO:0016887">
    <property type="term" value="F:ATP hydrolysis activity"/>
    <property type="evidence" value="ECO:0007669"/>
    <property type="project" value="InterPro"/>
</dbReference>
<evidence type="ECO:0000313" key="12">
    <source>
        <dbReference type="EMBL" id="CAE0609900.1"/>
    </source>
</evidence>
<evidence type="ECO:0000256" key="1">
    <source>
        <dbReference type="ARBA" id="ARBA00004123"/>
    </source>
</evidence>
<evidence type="ECO:0000256" key="4">
    <source>
        <dbReference type="ARBA" id="ARBA00022741"/>
    </source>
</evidence>